<reference evidence="1" key="1">
    <citation type="submission" date="2023-06" db="EMBL/GenBank/DDBJ databases">
        <title>Sysu t00192.</title>
        <authorList>
            <person name="Gao L."/>
            <person name="Fang B.-Z."/>
            <person name="Li W.-J."/>
        </authorList>
    </citation>
    <scope>NUCLEOTIDE SEQUENCE</scope>
    <source>
        <strain evidence="1">SYSU T00192</strain>
    </source>
</reference>
<dbReference type="InterPro" id="IPR005583">
    <property type="entry name" value="YaaA"/>
</dbReference>
<accession>A0ABT8GCZ3</accession>
<comment type="caution">
    <text evidence="1">The sequence shown here is derived from an EMBL/GenBank/DDBJ whole genome shotgun (WGS) entry which is preliminary data.</text>
</comment>
<sequence length="257" mass="26883">MLILLPPSEGKTAPASGAPVDLAVLSHPALEAHRRRVGDALAKVSGQRNAMEALGVGASLHQEVERNRTVWDNPAAASSTVYTGVLYDAAGMADWDAATLDKARESVRIVSALWGAVSPADRIPAYRLSMGTSLGRLGGLATYWKKHLPAELDALADGGLVIDCRSASYVAAYRPAESPWVAVSVQRELNGKRAVVSHMAKHTRGLLAAHLVRDDARPETAADLADAAAGMIGDALVDVTLTAKAKGPDELTLVIAG</sequence>
<evidence type="ECO:0000313" key="1">
    <source>
        <dbReference type="EMBL" id="MDN4476859.1"/>
    </source>
</evidence>
<protein>
    <submittedName>
        <fullName evidence="1">Peroxide stress protein YaaA</fullName>
    </submittedName>
</protein>
<dbReference type="PANTHER" id="PTHR30283:SF4">
    <property type="entry name" value="PEROXIDE STRESS RESISTANCE PROTEIN YAAA"/>
    <property type="match status" value="1"/>
</dbReference>
<dbReference type="PANTHER" id="PTHR30283">
    <property type="entry name" value="PEROXIDE STRESS RESPONSE PROTEIN YAAA"/>
    <property type="match status" value="1"/>
</dbReference>
<name>A0ABT8GCZ3_9MICO</name>
<dbReference type="RefSeq" id="WP_301135658.1">
    <property type="nucleotide sequence ID" value="NZ_JAUHPW010000012.1"/>
</dbReference>
<gene>
    <name evidence="1" type="ORF">QQX09_13450</name>
</gene>
<evidence type="ECO:0000313" key="2">
    <source>
        <dbReference type="Proteomes" id="UP001172728"/>
    </source>
</evidence>
<keyword evidence="2" id="KW-1185">Reference proteome</keyword>
<dbReference type="Pfam" id="PF03883">
    <property type="entry name" value="H2O2_YaaD"/>
    <property type="match status" value="1"/>
</dbReference>
<dbReference type="Proteomes" id="UP001172728">
    <property type="component" value="Unassembled WGS sequence"/>
</dbReference>
<dbReference type="EMBL" id="JAUHPW010000012">
    <property type="protein sequence ID" value="MDN4476859.1"/>
    <property type="molecule type" value="Genomic_DNA"/>
</dbReference>
<organism evidence="1 2">
    <name type="scientific">Demequina litoralis</name>
    <dbReference type="NCBI Taxonomy" id="3051660"/>
    <lineage>
        <taxon>Bacteria</taxon>
        <taxon>Bacillati</taxon>
        <taxon>Actinomycetota</taxon>
        <taxon>Actinomycetes</taxon>
        <taxon>Micrococcales</taxon>
        <taxon>Demequinaceae</taxon>
        <taxon>Demequina</taxon>
    </lineage>
</organism>
<proteinExistence type="predicted"/>